<dbReference type="InterPro" id="IPR036271">
    <property type="entry name" value="Tet_transcr_reg_TetR-rel_C_sf"/>
</dbReference>
<dbReference type="PANTHER" id="PTHR30055:SF146">
    <property type="entry name" value="HTH-TYPE TRANSCRIPTIONAL DUAL REGULATOR CECR"/>
    <property type="match status" value="1"/>
</dbReference>
<gene>
    <name evidence="4" type="ORF">FEF26_07225</name>
</gene>
<dbReference type="Proteomes" id="UP000310458">
    <property type="component" value="Unassembled WGS sequence"/>
</dbReference>
<dbReference type="PROSITE" id="PS50977">
    <property type="entry name" value="HTH_TETR_2"/>
    <property type="match status" value="1"/>
</dbReference>
<accession>A0A5R9BB98</accession>
<name>A0A5R9BB98_9MICC</name>
<dbReference type="PANTHER" id="PTHR30055">
    <property type="entry name" value="HTH-TYPE TRANSCRIPTIONAL REGULATOR RUTR"/>
    <property type="match status" value="1"/>
</dbReference>
<dbReference type="SUPFAM" id="SSF48498">
    <property type="entry name" value="Tetracyclin repressor-like, C-terminal domain"/>
    <property type="match status" value="1"/>
</dbReference>
<feature type="DNA-binding region" description="H-T-H motif" evidence="2">
    <location>
        <begin position="24"/>
        <end position="43"/>
    </location>
</feature>
<evidence type="ECO:0000256" key="2">
    <source>
        <dbReference type="PROSITE-ProRule" id="PRU00335"/>
    </source>
</evidence>
<dbReference type="AlphaFoldDB" id="A0A5R9BB98"/>
<dbReference type="Pfam" id="PF00440">
    <property type="entry name" value="TetR_N"/>
    <property type="match status" value="1"/>
</dbReference>
<evidence type="ECO:0000313" key="5">
    <source>
        <dbReference type="Proteomes" id="UP000310458"/>
    </source>
</evidence>
<dbReference type="EMBL" id="VAVZ01000016">
    <property type="protein sequence ID" value="TLP97559.1"/>
    <property type="molecule type" value="Genomic_DNA"/>
</dbReference>
<organism evidence="4 5">
    <name type="scientific">Nesterenkonia salmonea</name>
    <dbReference type="NCBI Taxonomy" id="1804987"/>
    <lineage>
        <taxon>Bacteria</taxon>
        <taxon>Bacillati</taxon>
        <taxon>Actinomycetota</taxon>
        <taxon>Actinomycetes</taxon>
        <taxon>Micrococcales</taxon>
        <taxon>Micrococcaceae</taxon>
        <taxon>Nesterenkonia</taxon>
    </lineage>
</organism>
<dbReference type="InterPro" id="IPR001647">
    <property type="entry name" value="HTH_TetR"/>
</dbReference>
<dbReference type="InterPro" id="IPR050109">
    <property type="entry name" value="HTH-type_TetR-like_transc_reg"/>
</dbReference>
<evidence type="ECO:0000259" key="3">
    <source>
        <dbReference type="PROSITE" id="PS50977"/>
    </source>
</evidence>
<dbReference type="Pfam" id="PF14246">
    <property type="entry name" value="TetR_C_7"/>
    <property type="match status" value="1"/>
</dbReference>
<dbReference type="InterPro" id="IPR009057">
    <property type="entry name" value="Homeodomain-like_sf"/>
</dbReference>
<evidence type="ECO:0000256" key="1">
    <source>
        <dbReference type="ARBA" id="ARBA00023125"/>
    </source>
</evidence>
<comment type="caution">
    <text evidence="4">The sequence shown here is derived from an EMBL/GenBank/DDBJ whole genome shotgun (WGS) entry which is preliminary data.</text>
</comment>
<dbReference type="SUPFAM" id="SSF46689">
    <property type="entry name" value="Homeodomain-like"/>
    <property type="match status" value="1"/>
</dbReference>
<keyword evidence="5" id="KW-1185">Reference proteome</keyword>
<dbReference type="GO" id="GO:0000976">
    <property type="term" value="F:transcription cis-regulatory region binding"/>
    <property type="evidence" value="ECO:0007669"/>
    <property type="project" value="TreeGrafter"/>
</dbReference>
<proteinExistence type="predicted"/>
<evidence type="ECO:0000313" key="4">
    <source>
        <dbReference type="EMBL" id="TLP97559.1"/>
    </source>
</evidence>
<sequence length="204" mass="22917">MSKRDHILQQAWGVFVTHGYVGTSTDQLAAAASVSKQTLYREFGDKQGVFAALIEYACNQVQDPFAPLVHNMHELRSAQKAVHLLAERLMRSIMNPQVQQLRRLVIAEAGRFPHLGQLYWERGFLRVIASISTSLQVLHERQLLHVADTELAAHHFAGLLLWIPSNQVMFTGQLPVQEDEIARVIDCGVSAFIRAYSPPDAHEV</sequence>
<dbReference type="OrthoDB" id="3784817at2"/>
<dbReference type="InterPro" id="IPR039536">
    <property type="entry name" value="TetR_C_Proteobacteria"/>
</dbReference>
<dbReference type="RefSeq" id="WP_138252868.1">
    <property type="nucleotide sequence ID" value="NZ_VAVZ01000016.1"/>
</dbReference>
<protein>
    <submittedName>
        <fullName evidence="4">TetR/AcrR family transcriptional regulator</fullName>
    </submittedName>
</protein>
<dbReference type="PRINTS" id="PR00455">
    <property type="entry name" value="HTHTETR"/>
</dbReference>
<keyword evidence="1 2" id="KW-0238">DNA-binding</keyword>
<dbReference type="GO" id="GO:0003700">
    <property type="term" value="F:DNA-binding transcription factor activity"/>
    <property type="evidence" value="ECO:0007669"/>
    <property type="project" value="TreeGrafter"/>
</dbReference>
<dbReference type="Gene3D" id="1.10.357.10">
    <property type="entry name" value="Tetracycline Repressor, domain 2"/>
    <property type="match status" value="1"/>
</dbReference>
<feature type="domain" description="HTH tetR-type" evidence="3">
    <location>
        <begin position="1"/>
        <end position="61"/>
    </location>
</feature>
<reference evidence="4 5" key="1">
    <citation type="submission" date="2019-05" db="EMBL/GenBank/DDBJ databases">
        <title>Nesterenkonia sp. GY074 isolated from the Southern Atlantic Ocean.</title>
        <authorList>
            <person name="Zhang G."/>
        </authorList>
    </citation>
    <scope>NUCLEOTIDE SEQUENCE [LARGE SCALE GENOMIC DNA]</scope>
    <source>
        <strain evidence="4 5">GY074</strain>
    </source>
</reference>